<evidence type="ECO:0000256" key="7">
    <source>
        <dbReference type="ARBA" id="ARBA00023273"/>
    </source>
</evidence>
<feature type="compositionally biased region" description="Low complexity" evidence="10">
    <location>
        <begin position="17"/>
        <end position="28"/>
    </location>
</feature>
<dbReference type="GO" id="GO:0048167">
    <property type="term" value="P:regulation of synaptic plasticity"/>
    <property type="evidence" value="ECO:0007669"/>
    <property type="project" value="TreeGrafter"/>
</dbReference>
<evidence type="ECO:0000313" key="11">
    <source>
        <dbReference type="Ensembl" id="ENSUMAP00000018002"/>
    </source>
</evidence>
<keyword evidence="6" id="KW-0206">Cytoskeleton</keyword>
<keyword evidence="2" id="KW-0963">Cytoplasm</keyword>
<dbReference type="GeneTree" id="ENSGT00650000093320"/>
<sequence length="972" mass="111561">MYGSARSVGKVEPSNQSPGRSPRLPRSPRLGHRRTNSTGGSSGSSVGGSSGKTLSMENIQSLNAAYATSGPMYLSDHENVGSETPKSTMTLGRSGGRLPYGVRMTAMGSSPNIASSGVASDTIAFGEHHLPPVSMASTVPHSLRQARDNTIMDLQTQLKEVLRENDLLRKDVEVKESKLSSSMNSIKTFWSPELKKERALRKDEASKITIWKEQYRVVQEENQHMQMTIQALQDELRIQRDLNQLFQQDSNSRTGEPCVAELTEENFQRLHAEHERQAKELFLLRKTLEEMELRIETQKQTLNARDESIKKLLEMLQSKGLSAKATEEDHERTRRLAEAEMHVHHLESLLEQKEKENSMLREEMHRRFENAPDSAKTKALQTVIEMKDSKISSMERGLRDLEEEIQMLKSNGALSTEEREEEMKQMEVYRSHSKFMKNKVEQLKEELSSKEAQGEELKKRAAGLQAEIGQVKQELSRKDTELLALQTKLETLTNQFSDSKQHIEVLKESLTAKEQRAAILQTEVDALRLRLEEKETMLNKKTKQIQDMAEEKGTQAGEIHDLKDMLDVKERKVNVLQKKIENLQEQLRDKEKQMSSLKERVKSLQADTTNTDTALTTLEEALAEKERTIERLKEQRDRDEREKQEEIDNYKKDLKDLKEKVSLLQGDLSEKEASLLDLKEHASSLASSGLKKDSRLKTLEIALEQKKEECLKMESQLKKAHEATLEARASPEMSDRIQQLEREIARYKDESSKAQAEVDRLLEILKEVENEKNDKDKKIAELERQVKDQNKKVANLKHKEQVEKKKSAQMLEEARRREDNLNDSSQQLQVEELLMAMEKVKQELESMKAKLSSTQQSLAEKETHLTNLRAERRKHLEEVLEMKQEALLAAISEKDANIALLELSSSKKKTQEEVAALKREKDRLVQQLKQQTQNRMKLMADNYEDDHFKSSHSNQTNHKPSPDQDEEEGIWA</sequence>
<evidence type="ECO:0000256" key="6">
    <source>
        <dbReference type="ARBA" id="ARBA00023212"/>
    </source>
</evidence>
<accession>A0A452UAS4</accession>
<feature type="compositionally biased region" description="Gly residues" evidence="10">
    <location>
        <begin position="40"/>
        <end position="50"/>
    </location>
</feature>
<dbReference type="PANTHER" id="PTHR18861">
    <property type="entry name" value="ELKS/RAB6-INTERACTING/CAST PROTEIN"/>
    <property type="match status" value="1"/>
</dbReference>
<gene>
    <name evidence="11" type="primary">ERC1</name>
</gene>
<evidence type="ECO:0000256" key="8">
    <source>
        <dbReference type="ARBA" id="ARBA00034106"/>
    </source>
</evidence>
<feature type="compositionally biased region" description="Acidic residues" evidence="10">
    <location>
        <begin position="963"/>
        <end position="972"/>
    </location>
</feature>
<dbReference type="Gene3D" id="1.10.287.1490">
    <property type="match status" value="1"/>
</dbReference>
<protein>
    <submittedName>
        <fullName evidence="11">ELKS/RAB6-interacting/CAST family member 1</fullName>
    </submittedName>
</protein>
<keyword evidence="3" id="KW-0597">Phosphoprotein</keyword>
<feature type="region of interest" description="Disordered" evidence="10">
    <location>
        <begin position="587"/>
        <end position="609"/>
    </location>
</feature>
<evidence type="ECO:0000256" key="2">
    <source>
        <dbReference type="ARBA" id="ARBA00022490"/>
    </source>
</evidence>
<evidence type="ECO:0000256" key="3">
    <source>
        <dbReference type="ARBA" id="ARBA00022553"/>
    </source>
</evidence>
<proteinExistence type="predicted"/>
<dbReference type="GO" id="GO:0007274">
    <property type="term" value="P:neuromuscular synaptic transmission"/>
    <property type="evidence" value="ECO:0007669"/>
    <property type="project" value="TreeGrafter"/>
</dbReference>
<dbReference type="GO" id="GO:0030424">
    <property type="term" value="C:axon"/>
    <property type="evidence" value="ECO:0007669"/>
    <property type="project" value="UniProtKB-SubCell"/>
</dbReference>
<feature type="coiled-coil region" evidence="9">
    <location>
        <begin position="215"/>
        <end position="280"/>
    </location>
</feature>
<comment type="subcellular location">
    <subcellularLocation>
        <location evidence="1">Cytoplasm</location>
        <location evidence="1">Cytoskeleton</location>
    </subcellularLocation>
    <subcellularLocation>
        <location evidence="8">Presynapse</location>
    </subcellularLocation>
</comment>
<evidence type="ECO:0000256" key="5">
    <source>
        <dbReference type="ARBA" id="ARBA00023054"/>
    </source>
</evidence>
<keyword evidence="7" id="KW-0966">Cell projection</keyword>
<dbReference type="SUPFAM" id="SSF57997">
    <property type="entry name" value="Tropomyosin"/>
    <property type="match status" value="1"/>
</dbReference>
<evidence type="ECO:0000256" key="4">
    <source>
        <dbReference type="ARBA" id="ARBA00023018"/>
    </source>
</evidence>
<feature type="region of interest" description="Disordered" evidence="10">
    <location>
        <begin position="1"/>
        <end position="53"/>
    </location>
</feature>
<keyword evidence="5 9" id="KW-0175">Coiled coil</keyword>
<evidence type="ECO:0000256" key="1">
    <source>
        <dbReference type="ARBA" id="ARBA00004245"/>
    </source>
</evidence>
<dbReference type="Ensembl" id="ENSUMAT00000021277.1">
    <property type="protein sequence ID" value="ENSUMAP00000018002.1"/>
    <property type="gene ID" value="ENSUMAG00000011997.1"/>
</dbReference>
<dbReference type="AlphaFoldDB" id="A0A452UAS4"/>
<dbReference type="Gene3D" id="1.20.5.340">
    <property type="match status" value="1"/>
</dbReference>
<feature type="coiled-coil region" evidence="9">
    <location>
        <begin position="151"/>
        <end position="178"/>
    </location>
</feature>
<feature type="compositionally biased region" description="Basic and acidic residues" evidence="10">
    <location>
        <begin position="800"/>
        <end position="820"/>
    </location>
</feature>
<dbReference type="InterPro" id="IPR019323">
    <property type="entry name" value="ELKS/CAST"/>
</dbReference>
<organism evidence="11">
    <name type="scientific">Ursus maritimus</name>
    <name type="common">Polar bear</name>
    <name type="synonym">Thalarctos maritimus</name>
    <dbReference type="NCBI Taxonomy" id="29073"/>
    <lineage>
        <taxon>Eukaryota</taxon>
        <taxon>Metazoa</taxon>
        <taxon>Chordata</taxon>
        <taxon>Craniata</taxon>
        <taxon>Vertebrata</taxon>
        <taxon>Euteleostomi</taxon>
        <taxon>Mammalia</taxon>
        <taxon>Eutheria</taxon>
        <taxon>Laurasiatheria</taxon>
        <taxon>Carnivora</taxon>
        <taxon>Caniformia</taxon>
        <taxon>Ursidae</taxon>
        <taxon>Ursus</taxon>
    </lineage>
</organism>
<dbReference type="PANTHER" id="PTHR18861:SF1">
    <property type="entry name" value="ELKS_RAB6-INTERACTING_CAST FAMILY MEMBER 1"/>
    <property type="match status" value="1"/>
</dbReference>
<evidence type="ECO:0000256" key="9">
    <source>
        <dbReference type="SAM" id="Coils"/>
    </source>
</evidence>
<feature type="region of interest" description="Disordered" evidence="10">
    <location>
        <begin position="800"/>
        <end position="822"/>
    </location>
</feature>
<dbReference type="Pfam" id="PF10174">
    <property type="entry name" value="Cast"/>
    <property type="match status" value="1"/>
</dbReference>
<feature type="compositionally biased region" description="Basic and acidic residues" evidence="10">
    <location>
        <begin position="587"/>
        <end position="602"/>
    </location>
</feature>
<feature type="region of interest" description="Disordered" evidence="10">
    <location>
        <begin position="927"/>
        <end position="972"/>
    </location>
</feature>
<keyword evidence="4" id="KW-0770">Synapse</keyword>
<name>A0A452UAS4_URSMA</name>
<dbReference type="GO" id="GO:0098882">
    <property type="term" value="F:structural constituent of presynaptic active zone"/>
    <property type="evidence" value="ECO:0007669"/>
    <property type="project" value="TreeGrafter"/>
</dbReference>
<reference evidence="11" key="1">
    <citation type="submission" date="2019-03" db="UniProtKB">
        <authorList>
            <consortium name="Ensembl"/>
        </authorList>
    </citation>
    <scope>IDENTIFICATION</scope>
</reference>
<evidence type="ECO:0000256" key="10">
    <source>
        <dbReference type="SAM" id="MobiDB-lite"/>
    </source>
</evidence>
<dbReference type="GO" id="GO:0048788">
    <property type="term" value="C:cytoskeleton of presynaptic active zone"/>
    <property type="evidence" value="ECO:0007669"/>
    <property type="project" value="TreeGrafter"/>
</dbReference>